<dbReference type="Proteomes" id="UP000590442">
    <property type="component" value="Unassembled WGS sequence"/>
</dbReference>
<protein>
    <recommendedName>
        <fullName evidence="4">tRNA_anti-like</fullName>
    </recommendedName>
</protein>
<sequence>MKKPWEIAMLPKVLPLTIGNNIFYNAFVLTLVQYNRLLLAINFILNMNRITKRIIIVLTILILGVIFYWYLSYDSHINILDKKTEVHTNAENLMSSFILNKEQANSDYKEKIVEIKGIVTKVSYLNKKCTVFLEAGKNKEEGYIICDMQTNQLHNVQQIKNGDSVLIKGIFKGFLMDGIMLNCVLLNTYIDE</sequence>
<evidence type="ECO:0000313" key="3">
    <source>
        <dbReference type="Proteomes" id="UP000590442"/>
    </source>
</evidence>
<keyword evidence="3" id="KW-1185">Reference proteome</keyword>
<dbReference type="InterPro" id="IPR024422">
    <property type="entry name" value="Protein_unknown_function_OB"/>
</dbReference>
<name>A0A846QZW4_9FLAO</name>
<comment type="caution">
    <text evidence="2">The sequence shown here is derived from an EMBL/GenBank/DDBJ whole genome shotgun (WGS) entry which is preliminary data.</text>
</comment>
<keyword evidence="1" id="KW-0472">Membrane</keyword>
<feature type="transmembrane region" description="Helical" evidence="1">
    <location>
        <begin position="54"/>
        <end position="71"/>
    </location>
</feature>
<dbReference type="EMBL" id="JAATJJ010000001">
    <property type="protein sequence ID" value="NJB70149.1"/>
    <property type="molecule type" value="Genomic_DNA"/>
</dbReference>
<keyword evidence="1" id="KW-0812">Transmembrane</keyword>
<evidence type="ECO:0000313" key="2">
    <source>
        <dbReference type="EMBL" id="NJB70149.1"/>
    </source>
</evidence>
<gene>
    <name evidence="2" type="ORF">GGR42_000611</name>
</gene>
<reference evidence="2 3" key="1">
    <citation type="submission" date="2020-03" db="EMBL/GenBank/DDBJ databases">
        <title>Genomic Encyclopedia of Type Strains, Phase IV (KMG-IV): sequencing the most valuable type-strain genomes for metagenomic binning, comparative biology and taxonomic classification.</title>
        <authorList>
            <person name="Goeker M."/>
        </authorList>
    </citation>
    <scope>NUCLEOTIDE SEQUENCE [LARGE SCALE GENOMIC DNA]</scope>
    <source>
        <strain evidence="2 3">DSM 29762</strain>
    </source>
</reference>
<proteinExistence type="predicted"/>
<organism evidence="2 3">
    <name type="scientific">Saonia flava</name>
    <dbReference type="NCBI Taxonomy" id="523696"/>
    <lineage>
        <taxon>Bacteria</taxon>
        <taxon>Pseudomonadati</taxon>
        <taxon>Bacteroidota</taxon>
        <taxon>Flavobacteriia</taxon>
        <taxon>Flavobacteriales</taxon>
        <taxon>Flavobacteriaceae</taxon>
        <taxon>Saonia</taxon>
    </lineage>
</organism>
<dbReference type="RefSeq" id="WP_167960703.1">
    <property type="nucleotide sequence ID" value="NZ_JAATJJ010000001.1"/>
</dbReference>
<keyword evidence="1" id="KW-1133">Transmembrane helix</keyword>
<dbReference type="AlphaFoldDB" id="A0A846QZW4"/>
<dbReference type="Pfam" id="PF12869">
    <property type="entry name" value="tRNA_anti-like"/>
    <property type="match status" value="1"/>
</dbReference>
<evidence type="ECO:0000256" key="1">
    <source>
        <dbReference type="SAM" id="Phobius"/>
    </source>
</evidence>
<accession>A0A846QZW4</accession>
<evidence type="ECO:0008006" key="4">
    <source>
        <dbReference type="Google" id="ProtNLM"/>
    </source>
</evidence>
<feature type="transmembrane region" description="Helical" evidence="1">
    <location>
        <begin position="22"/>
        <end position="45"/>
    </location>
</feature>